<dbReference type="PANTHER" id="PTHR46390:SF1">
    <property type="entry name" value="MANNOSE-1-PHOSPHATE GUANYLYLTRANSFERASE"/>
    <property type="match status" value="1"/>
</dbReference>
<evidence type="ECO:0000313" key="3">
    <source>
        <dbReference type="EMBL" id="AFL55037.1"/>
    </source>
</evidence>
<organism evidence="3">
    <name type="scientific">Sinorhizobium fredii (strain USDA 257)</name>
    <dbReference type="NCBI Taxonomy" id="1185652"/>
    <lineage>
        <taxon>Bacteria</taxon>
        <taxon>Pseudomonadati</taxon>
        <taxon>Pseudomonadota</taxon>
        <taxon>Alphaproteobacteria</taxon>
        <taxon>Hyphomicrobiales</taxon>
        <taxon>Rhizobiaceae</taxon>
        <taxon>Sinorhizobium/Ensifer group</taxon>
        <taxon>Sinorhizobium</taxon>
    </lineage>
</organism>
<dbReference type="EMBL" id="CP003565">
    <property type="protein sequence ID" value="AFL55037.1"/>
    <property type="molecule type" value="Genomic_DNA"/>
</dbReference>
<dbReference type="Gene3D" id="3.90.550.10">
    <property type="entry name" value="Spore Coat Polysaccharide Biosynthesis Protein SpsA, Chain A"/>
    <property type="match status" value="1"/>
</dbReference>
<dbReference type="EC" id="2.7.7.13" evidence="3"/>
<dbReference type="GO" id="GO:0004475">
    <property type="term" value="F:mannose-1-phosphate guanylyltransferase (GTP) activity"/>
    <property type="evidence" value="ECO:0007669"/>
    <property type="project" value="UniProtKB-EC"/>
</dbReference>
<dbReference type="InterPro" id="IPR049577">
    <property type="entry name" value="GMPP_N"/>
</dbReference>
<feature type="domain" description="Nucleotidyl transferase" evidence="2">
    <location>
        <begin position="8"/>
        <end position="238"/>
    </location>
</feature>
<comment type="similarity">
    <text evidence="1">Belongs to the mannose-6-phosphate isomerase type 2 family.</text>
</comment>
<reference evidence="3" key="1">
    <citation type="journal article" date="2012" name="J. Bacteriol.">
        <title>Complete genome sequence of the broad-host-range strain Sinorhizobium fredii USDA257.</title>
        <authorList>
            <person name="Schuldes J."/>
            <person name="Rodriguez Orbegoso M."/>
            <person name="Schmeisser C."/>
            <person name="Krishnan H.B."/>
            <person name="Daniel R."/>
            <person name="Streit W.R."/>
        </authorList>
    </citation>
    <scope>NUCLEOTIDE SEQUENCE [LARGE SCALE GENOMIC DNA]</scope>
    <source>
        <strain evidence="3">USDA 257</strain>
        <plasmid evidence="3">pUSDA257</plasmid>
    </source>
</reference>
<dbReference type="HOGENOM" id="CLU_035527_0_0_5"/>
<dbReference type="PATRIC" id="fig|1185652.3.peg.6734"/>
<dbReference type="InterPro" id="IPR029044">
    <property type="entry name" value="Nucleotide-diphossugar_trans"/>
</dbReference>
<keyword evidence="3" id="KW-0614">Plasmid</keyword>
<evidence type="ECO:0000256" key="1">
    <source>
        <dbReference type="RuleBase" id="RU004190"/>
    </source>
</evidence>
<dbReference type="GO" id="GO:0009298">
    <property type="term" value="P:GDP-mannose biosynthetic process"/>
    <property type="evidence" value="ECO:0007669"/>
    <property type="project" value="TreeGrafter"/>
</dbReference>
<dbReference type="InterPro" id="IPR005835">
    <property type="entry name" value="NTP_transferase_dom"/>
</dbReference>
<dbReference type="PANTHER" id="PTHR46390">
    <property type="entry name" value="MANNOSE-1-PHOSPHATE GUANYLYLTRANSFERASE"/>
    <property type="match status" value="1"/>
</dbReference>
<protein>
    <submittedName>
        <fullName evidence="3">Mannose-1-phosphate guanylyltransferase NoeJ</fullName>
        <ecNumber evidence="3">2.7.7.13</ecNumber>
    </submittedName>
</protein>
<name>I3XGN1_SINF2</name>
<accession>I3XGN1</accession>
<dbReference type="Pfam" id="PF00483">
    <property type="entry name" value="NTP_transferase"/>
    <property type="match status" value="1"/>
</dbReference>
<evidence type="ECO:0000313" key="4">
    <source>
        <dbReference type="Proteomes" id="UP000006180"/>
    </source>
</evidence>
<dbReference type="SUPFAM" id="SSF53448">
    <property type="entry name" value="Nucleotide-diphospho-sugar transferases"/>
    <property type="match status" value="1"/>
</dbReference>
<dbReference type="InterPro" id="IPR051161">
    <property type="entry name" value="Mannose-6P_isomerase_type2"/>
</dbReference>
<evidence type="ECO:0000259" key="2">
    <source>
        <dbReference type="Pfam" id="PF00483"/>
    </source>
</evidence>
<sequence>MLPKIIPAIMAGGRGTRLWPLSRATAAKQFLKLIGEETLFQDTLKRVSDAKVYGAPLVITNDEFRFLVAEQARELGVTLSSIVLEPVPRNTAAAVAVAARIVADRFGEDALLLVLPSDHAITVDDTYKKCVRSACIAAAEGKLVTFGIQPTWPATGYGYIERGTYLGKDVHAVQCFVEKPSLEKAAALLETGNYYWNSGMFLFQAASIIAELEEHAPDVLSAVHAAVRGSTVDADFIRLAPESFSQAPSISIDYALMEKNRKTPPWSARILLGRISVVGMLCGRMRSRMLMVTCSRAMLRPATRRIRLCCRIPRISLYRGWMELQSSLARTQSSSGDWRRPMRSETW</sequence>
<keyword evidence="3" id="KW-0548">Nucleotidyltransferase</keyword>
<keyword evidence="3" id="KW-0808">Transferase</keyword>
<dbReference type="GO" id="GO:0000271">
    <property type="term" value="P:polysaccharide biosynthetic process"/>
    <property type="evidence" value="ECO:0007669"/>
    <property type="project" value="InterPro"/>
</dbReference>
<geneLocation type="plasmid" evidence="4">
    <name>pUSDA257 fragment 2</name>
</geneLocation>
<dbReference type="CDD" id="cd02509">
    <property type="entry name" value="GDP-M1P_Guanylyltransferase"/>
    <property type="match status" value="1"/>
</dbReference>
<dbReference type="InterPro" id="IPR006375">
    <property type="entry name" value="Man1P_GuaTrfase/Man6P_Isoase"/>
</dbReference>
<proteinExistence type="inferred from homology"/>
<gene>
    <name evidence="3" type="primary">noeJ1</name>
    <name evidence="3" type="ORF">USDA257_p03220</name>
</gene>
<dbReference type="AlphaFoldDB" id="I3XGN1"/>
<dbReference type="NCBIfam" id="TIGR01479">
    <property type="entry name" value="GMP_PMI"/>
    <property type="match status" value="1"/>
</dbReference>